<dbReference type="InterPro" id="IPR045055">
    <property type="entry name" value="DNA2/NAM7-like"/>
</dbReference>
<dbReference type="InterPro" id="IPR041679">
    <property type="entry name" value="DNA2/NAM7-like_C"/>
</dbReference>
<keyword evidence="6" id="KW-0347">Helicase</keyword>
<protein>
    <submittedName>
        <fullName evidence="6">DNA helicase</fullName>
    </submittedName>
</protein>
<keyword evidence="6" id="KW-0547">Nucleotide-binding</keyword>
<dbReference type="InterPro" id="IPR041677">
    <property type="entry name" value="DNA2/NAM7_AAA_11"/>
</dbReference>
<evidence type="ECO:0000259" key="5">
    <source>
        <dbReference type="Pfam" id="PF18741"/>
    </source>
</evidence>
<dbReference type="InterPro" id="IPR021754">
    <property type="entry name" value="DUF3320"/>
</dbReference>
<dbReference type="FunFam" id="3.40.50.300:FF:002063">
    <property type="entry name" value="DNA helicase related protein"/>
    <property type="match status" value="1"/>
</dbReference>
<gene>
    <name evidence="6" type="ORF">BB934_26165</name>
</gene>
<accession>A0A1B2EMT6</accession>
<keyword evidence="6" id="KW-0378">Hydrolase</keyword>
<dbReference type="Pfam" id="PF13195">
    <property type="entry name" value="DUF4011"/>
    <property type="match status" value="1"/>
</dbReference>
<feature type="domain" description="DNA2/NAM7 helicase helicase" evidence="3">
    <location>
        <begin position="670"/>
        <end position="747"/>
    </location>
</feature>
<evidence type="ECO:0000259" key="2">
    <source>
        <dbReference type="Pfam" id="PF11784"/>
    </source>
</evidence>
<dbReference type="Pfam" id="PF13086">
    <property type="entry name" value="AAA_11"/>
    <property type="match status" value="2"/>
</dbReference>
<sequence length="1994" mass="220392">MADGEVSLSIVVSNHISAAFHQNSVPTIREITVENGTDRDLVDLEIEVASEPEFAAPLKVRIDRIPPKSTQHVRSPNLPLSIAFLRKLTEAVQGELRFTLKEKGAELAADVKSIYLLPPSHWGGTGSAPELLAAFVRPNDPAVDAVLREAGLKLAAAGKPNAIDGYTSGRRDRAWELAAAIWSVLAAKRLTYVLPPKSFERQGQKVRSPSEILEKRVGTCLDITLLYAAALEQAGLNPMIVLTEGHAFVGVFLRREELPMAVVDDVQTLRKRRDADESIFIETTYLTHTPPGRFGDAVRKGAAHIEEGAEAPLEVAVDVSRARTAQIRPLDLGDGAASVPVPGADGPELDLGIEDAPTFPEDIVVREIEDQNVDRLERWKRKLLDLTLRNKMLNFKDGAKSVRIECPEPHTLEDALSSGRRFKVLPKSDVLGDGDLRDAKLHEERTNADARRQVAMDAIARNELHSTLEEKDLNARLTDLYRVTRTAFEEGGSNILFLAMGFLRWRQDEKGKGQELKAPLLLIPVSLERSSVRAGFRLTLHEDEIRFNPTLLEMLRQDFNLRMVELEGELPTDGSGVDVAKVWSIVRAHVRDVRGWEVTPEVVLSTFSFTKFLMWRDLVERMHLLKQNSVVRHLVDTPKHSYGDDRPFPSPYRLDYERHPSEVFAPLSADSSQLAAVFAAAGGKDFVLHGPPGTGKSQTITNMISQLLAMGRKVLFVSQKTAALEVVRRRLVDIELGDYCLEVHSSKAQKSAILEQLKTSWHSRSAPDAHEWKEATEELSELRGELNALVAALHTRRSNGLSAYQTFGVVVAHRGRFEDVVFDWPDAAHDEPFLVNLRKTCRDLSTALRAAGDPSEHPLRGIRALEWSPGWRTELTAALDALTRALAPLRDATHRIGDAIALPRAGSYTAMRAVALLTALLTRPEARKAARCIAADQAAVRSAIEDLQSLKTKAAEIQGALSGAYSATVFKEDLRAFLADWRTASESNFLFRGSRQNKVRQALQPFATSQVPTDLGVELVKMLDLKEVRASAERLRDTFVAVGASWEGIDTDSAEVEGWLEWAVHARKVSSLAADALGLDRSQTLEHVRGLLADHTLWEPGGAGAEAAGSFLSAWEAATSALTAIARLASLGEGPVPFAEGPDWIEETVAIAARWKANLARAQEWCFWNKSGSQATELGLGPLVVAIGRGTVGPEEVATAFEAAYARWWADRIVDGDAVLRSFVPARHEDAITRFQAADERVVELSKRIIKAHLSGDIPLPNAFGADAEWGTLAREISKRARHMPVRRLFSEIPSVLTKLTPCVMMSPLSIAQYLPPDASPFDVVIFDEASQIPVWDAIGAIARGKQVIIVGDPEQLPPTSVGERGVDEIEDGTDVEDQESILDECLAANIPQIRLDWHYRSKHESLIAFSNKHYYRGELVTFPSPLTADQAVRYVHVPGGVYERGKGRVNQEEAKAVVADVVRRLKAPSFREWKQSLGVVTFNAEQQRLVENLLDQERRAYPELEDFFDRTRWHEPVFIKNLENVQGDERDVILFTVAVAPDQAGRGVATISSLNKEGGYRRLNVAITRARQEMVVFATLRPDQIDLSRTNARAIRDFKHFLEFAERGPRAMAEAFAPTGRDTESPFEDAVKKALENRGWEVHTQIGVSRFRVDLAVVHPDAPGRYLAGIECDGATYHRSATARDRDRLREHILNKLGWRIRRVWSTEWWMDAERAFDTLHMKLVADLENDRSAPAAEEPILASQSSSEGDAAPAPDVESIDAEPAARDSGLDAAPPAADQAKPPTPDQDNEAPEEQRIYARRAAEPSGTIVIPAQQGIYIPAQVADSGQTPDAGRFYDPAYRPKLREMVQHVIRTEGPIFDDVLVQRLARAHGFQRAAGKIREIVLGVIPHDIGRTDEDGRIVFWPEEADPGRPFPLRQSDPNVRTHGDIPIHELASLAASLAANGDDEETVVRLMAEKFGLSRIKHGTRGRFEAALTLAKRQGELTATAEG</sequence>
<proteinExistence type="predicted"/>
<dbReference type="SUPFAM" id="SSF52980">
    <property type="entry name" value="Restriction endonuclease-like"/>
    <property type="match status" value="1"/>
</dbReference>
<dbReference type="OrthoDB" id="9757917at2"/>
<dbReference type="RefSeq" id="WP_099512335.1">
    <property type="nucleotide sequence ID" value="NZ_CP016616.1"/>
</dbReference>
<feature type="domain" description="DUF3320" evidence="2">
    <location>
        <begin position="1837"/>
        <end position="1885"/>
    </location>
</feature>
<dbReference type="Pfam" id="PF18741">
    <property type="entry name" value="MTES_1575"/>
    <property type="match status" value="1"/>
</dbReference>
<dbReference type="GO" id="GO:0004386">
    <property type="term" value="F:helicase activity"/>
    <property type="evidence" value="ECO:0007669"/>
    <property type="project" value="UniProtKB-KW"/>
</dbReference>
<dbReference type="Pfam" id="PF11784">
    <property type="entry name" value="DUF3320"/>
    <property type="match status" value="1"/>
</dbReference>
<name>A0A1B2EMT6_9HYPH</name>
<dbReference type="InterPro" id="IPR025103">
    <property type="entry name" value="DUF4011"/>
</dbReference>
<dbReference type="Pfam" id="PF13087">
    <property type="entry name" value="AAA_12"/>
    <property type="match status" value="1"/>
</dbReference>
<dbReference type="InterPro" id="IPR049468">
    <property type="entry name" value="Restrct_endonuc-II-like_dom"/>
</dbReference>
<dbReference type="FunFam" id="3.40.960.10:FF:000002">
    <property type="entry name" value="DNA helicase related protein"/>
    <property type="match status" value="1"/>
</dbReference>
<dbReference type="InterPro" id="IPR047187">
    <property type="entry name" value="SF1_C_Upf1"/>
</dbReference>
<dbReference type="PANTHER" id="PTHR10887">
    <property type="entry name" value="DNA2/NAM7 HELICASE FAMILY"/>
    <property type="match status" value="1"/>
</dbReference>
<dbReference type="KEGG" id="moc:BB934_26165"/>
<dbReference type="Gene3D" id="3.40.50.300">
    <property type="entry name" value="P-loop containing nucleotide triphosphate hydrolases"/>
    <property type="match status" value="3"/>
</dbReference>
<keyword evidence="6" id="KW-0067">ATP-binding</keyword>
<dbReference type="Gene3D" id="3.40.960.10">
    <property type="entry name" value="VSR Endonuclease"/>
    <property type="match status" value="1"/>
</dbReference>
<feature type="compositionally biased region" description="Low complexity" evidence="1">
    <location>
        <begin position="1774"/>
        <end position="1784"/>
    </location>
</feature>
<evidence type="ECO:0000256" key="1">
    <source>
        <dbReference type="SAM" id="MobiDB-lite"/>
    </source>
</evidence>
<dbReference type="InterPro" id="IPR027417">
    <property type="entry name" value="P-loop_NTPase"/>
</dbReference>
<evidence type="ECO:0000313" key="6">
    <source>
        <dbReference type="EMBL" id="ANY81271.1"/>
    </source>
</evidence>
<evidence type="ECO:0000259" key="4">
    <source>
        <dbReference type="Pfam" id="PF13087"/>
    </source>
</evidence>
<feature type="domain" description="DNA2/NAM7 helicase-like C-terminal" evidence="4">
    <location>
        <begin position="1380"/>
        <end position="1579"/>
    </location>
</feature>
<feature type="domain" description="Restriction endonuclease type II-like" evidence="5">
    <location>
        <begin position="1628"/>
        <end position="1725"/>
    </location>
</feature>
<dbReference type="InterPro" id="IPR011335">
    <property type="entry name" value="Restrct_endonuc-II-like"/>
</dbReference>
<reference evidence="6" key="1">
    <citation type="submission" date="2016-07" db="EMBL/GenBank/DDBJ databases">
        <title>Microvirga ossetica sp. nov. a new species of rhizobia isolated from root nodules of the legume species Vicia alpestris Steven originated from North Ossetia region in the Caucasus.</title>
        <authorList>
            <person name="Safronova V.I."/>
            <person name="Kuznetsova I.G."/>
            <person name="Sazanova A.L."/>
            <person name="Belimov A."/>
            <person name="Andronov E."/>
            <person name="Osledkin Y.S."/>
            <person name="Onishchuk O.P."/>
            <person name="Kurchak O.N."/>
            <person name="Shaposhnikov A.I."/>
            <person name="Willems A."/>
            <person name="Tikhonovich I.A."/>
        </authorList>
    </citation>
    <scope>NUCLEOTIDE SEQUENCE [LARGE SCALE GENOMIC DNA]</scope>
    <source>
        <strain evidence="6">V5/3M</strain>
    </source>
</reference>
<evidence type="ECO:0000259" key="3">
    <source>
        <dbReference type="Pfam" id="PF13086"/>
    </source>
</evidence>
<dbReference type="PANTHER" id="PTHR10887:SF495">
    <property type="entry name" value="HELICASE SENATAXIN ISOFORM X1-RELATED"/>
    <property type="match status" value="1"/>
</dbReference>
<feature type="domain" description="DNA2/NAM7 helicase helicase" evidence="3">
    <location>
        <begin position="1320"/>
        <end position="1361"/>
    </location>
</feature>
<dbReference type="CDD" id="cd18808">
    <property type="entry name" value="SF1_C_Upf1"/>
    <property type="match status" value="1"/>
</dbReference>
<organism evidence="6">
    <name type="scientific">Microvirga ossetica</name>
    <dbReference type="NCBI Taxonomy" id="1882682"/>
    <lineage>
        <taxon>Bacteria</taxon>
        <taxon>Pseudomonadati</taxon>
        <taxon>Pseudomonadota</taxon>
        <taxon>Alphaproteobacteria</taxon>
        <taxon>Hyphomicrobiales</taxon>
        <taxon>Methylobacteriaceae</taxon>
        <taxon>Microvirga</taxon>
    </lineage>
</organism>
<dbReference type="Gene3D" id="3.10.620.30">
    <property type="match status" value="1"/>
</dbReference>
<feature type="region of interest" description="Disordered" evidence="1">
    <location>
        <begin position="1740"/>
        <end position="1796"/>
    </location>
</feature>
<dbReference type="SUPFAM" id="SSF52540">
    <property type="entry name" value="P-loop containing nucleoside triphosphate hydrolases"/>
    <property type="match status" value="1"/>
</dbReference>
<dbReference type="EMBL" id="CP016616">
    <property type="protein sequence ID" value="ANY81271.1"/>
    <property type="molecule type" value="Genomic_DNA"/>
</dbReference>